<gene>
    <name evidence="2" type="ORF">SAMN02745751_03228</name>
</gene>
<name>A0A1M6LNF7_9FIRM</name>
<reference evidence="2 3" key="1">
    <citation type="submission" date="2016-11" db="EMBL/GenBank/DDBJ databases">
        <authorList>
            <person name="Jaros S."/>
            <person name="Januszkiewicz K."/>
            <person name="Wedrychowicz H."/>
        </authorList>
    </citation>
    <scope>NUCLEOTIDE SEQUENCE [LARGE SCALE GENOMIC DNA]</scope>
    <source>
        <strain evidence="2 3">DSM 17477</strain>
    </source>
</reference>
<evidence type="ECO:0000313" key="2">
    <source>
        <dbReference type="EMBL" id="SHJ72736.1"/>
    </source>
</evidence>
<proteinExistence type="predicted"/>
<keyword evidence="2" id="KW-0808">Transferase</keyword>
<dbReference type="InterPro" id="IPR029044">
    <property type="entry name" value="Nucleotide-diphossugar_trans"/>
</dbReference>
<dbReference type="GO" id="GO:0016758">
    <property type="term" value="F:hexosyltransferase activity"/>
    <property type="evidence" value="ECO:0007669"/>
    <property type="project" value="UniProtKB-ARBA"/>
</dbReference>
<dbReference type="STRING" id="1121476.SAMN02745751_03228"/>
<accession>A0A1M6LNF7</accession>
<dbReference type="AlphaFoldDB" id="A0A1M6LNF7"/>
<dbReference type="EMBL" id="FQZL01000033">
    <property type="protein sequence ID" value="SHJ72736.1"/>
    <property type="molecule type" value="Genomic_DNA"/>
</dbReference>
<dbReference type="SUPFAM" id="SSF53448">
    <property type="entry name" value="Nucleotide-diphospho-sugar transferases"/>
    <property type="match status" value="1"/>
</dbReference>
<dbReference type="PANTHER" id="PTHR22916:SF3">
    <property type="entry name" value="UDP-GLCNAC:BETAGAL BETA-1,3-N-ACETYLGLUCOSAMINYLTRANSFERASE-LIKE PROTEIN 1"/>
    <property type="match status" value="1"/>
</dbReference>
<organism evidence="2 3">
    <name type="scientific">Dethiosulfatibacter aminovorans DSM 17477</name>
    <dbReference type="NCBI Taxonomy" id="1121476"/>
    <lineage>
        <taxon>Bacteria</taxon>
        <taxon>Bacillati</taxon>
        <taxon>Bacillota</taxon>
        <taxon>Tissierellia</taxon>
        <taxon>Dethiosulfatibacter</taxon>
    </lineage>
</organism>
<dbReference type="Pfam" id="PF00535">
    <property type="entry name" value="Glycos_transf_2"/>
    <property type="match status" value="1"/>
</dbReference>
<evidence type="ECO:0000313" key="3">
    <source>
        <dbReference type="Proteomes" id="UP000184052"/>
    </source>
</evidence>
<keyword evidence="3" id="KW-1185">Reference proteome</keyword>
<sequence length="250" mass="29054">MGNPLVSIVIPMYNCKKFIFDTVQSILDQTYNEYEAILVDDMSTDGTVDFIRQHIDSDDRFSIIESVSNDGAAASRNKGIEAARGKYIAFLDSDDIWHEDKLERQAEFMEKNGFAFTYTNYVKVDEEGDDLNQKVESPESVDYKKMLRANFIGCSTVMFNQEMLGKVFMPPIRKRQDYGMWLEILKRTDCGHCLEEYLMKYRVRTDSVSSNKLALVKYNWSLFREIEGLGFVKSLICLISNIFYKLFIKR</sequence>
<feature type="domain" description="Glycosyltransferase 2-like" evidence="1">
    <location>
        <begin position="7"/>
        <end position="136"/>
    </location>
</feature>
<dbReference type="Proteomes" id="UP000184052">
    <property type="component" value="Unassembled WGS sequence"/>
</dbReference>
<dbReference type="CDD" id="cd00761">
    <property type="entry name" value="Glyco_tranf_GTA_type"/>
    <property type="match status" value="1"/>
</dbReference>
<dbReference type="FunFam" id="3.90.550.10:FF:000130">
    <property type="entry name" value="Family 2 glycosyl transferase"/>
    <property type="match status" value="1"/>
</dbReference>
<dbReference type="InterPro" id="IPR001173">
    <property type="entry name" value="Glyco_trans_2-like"/>
</dbReference>
<protein>
    <submittedName>
        <fullName evidence="2">Teichuronic acid biosynthesis glycosyltransferase TuaG</fullName>
    </submittedName>
</protein>
<dbReference type="PANTHER" id="PTHR22916">
    <property type="entry name" value="GLYCOSYLTRANSFERASE"/>
    <property type="match status" value="1"/>
</dbReference>
<dbReference type="Gene3D" id="3.90.550.10">
    <property type="entry name" value="Spore Coat Polysaccharide Biosynthesis Protein SpsA, Chain A"/>
    <property type="match status" value="1"/>
</dbReference>
<evidence type="ECO:0000259" key="1">
    <source>
        <dbReference type="Pfam" id="PF00535"/>
    </source>
</evidence>